<dbReference type="AlphaFoldDB" id="A0A1I6AP16"/>
<evidence type="ECO:0000256" key="1">
    <source>
        <dbReference type="SAM" id="Coils"/>
    </source>
</evidence>
<protein>
    <submittedName>
        <fullName evidence="2">Uncharacterized protein</fullName>
    </submittedName>
</protein>
<name>A0A1I6AP16_9GAMM</name>
<proteinExistence type="predicted"/>
<gene>
    <name evidence="2" type="ORF">SAMN05216578_102283</name>
</gene>
<dbReference type="EMBL" id="FOYD01000002">
    <property type="protein sequence ID" value="SFQ70464.1"/>
    <property type="molecule type" value="Genomic_DNA"/>
</dbReference>
<dbReference type="Proteomes" id="UP000242815">
    <property type="component" value="Unassembled WGS sequence"/>
</dbReference>
<keyword evidence="1" id="KW-0175">Coiled coil</keyword>
<dbReference type="STRING" id="1002526.SAMN05216578_102283"/>
<dbReference type="RefSeq" id="WP_090537414.1">
    <property type="nucleotide sequence ID" value="NZ_FOYD01000002.1"/>
</dbReference>
<evidence type="ECO:0000313" key="3">
    <source>
        <dbReference type="Proteomes" id="UP000242815"/>
    </source>
</evidence>
<feature type="coiled-coil region" evidence="1">
    <location>
        <begin position="51"/>
        <end position="85"/>
    </location>
</feature>
<reference evidence="2 3" key="1">
    <citation type="submission" date="2016-10" db="EMBL/GenBank/DDBJ databases">
        <authorList>
            <person name="de Groot N.N."/>
        </authorList>
    </citation>
    <scope>NUCLEOTIDE SEQUENCE [LARGE SCALE GENOMIC DNA]</scope>
    <source>
        <strain evidence="2 3">JCM 18415</strain>
    </source>
</reference>
<evidence type="ECO:0000313" key="2">
    <source>
        <dbReference type="EMBL" id="SFQ70464.1"/>
    </source>
</evidence>
<sequence>MNVNTPTAADLTAEINRSRDSIQRLIHAHPRAERIAQMDNGISPLEMTDDCRRAVATIRYHQARIAELEEQLELIDAAAAAAAHRAACLREIA</sequence>
<organism evidence="2 3">
    <name type="scientific">Halopseudomonas formosensis</name>
    <dbReference type="NCBI Taxonomy" id="1002526"/>
    <lineage>
        <taxon>Bacteria</taxon>
        <taxon>Pseudomonadati</taxon>
        <taxon>Pseudomonadota</taxon>
        <taxon>Gammaproteobacteria</taxon>
        <taxon>Pseudomonadales</taxon>
        <taxon>Pseudomonadaceae</taxon>
        <taxon>Halopseudomonas</taxon>
    </lineage>
</organism>
<accession>A0A1I6AP16</accession>